<keyword evidence="2" id="KW-1185">Reference proteome</keyword>
<proteinExistence type="predicted"/>
<evidence type="ECO:0000313" key="1">
    <source>
        <dbReference type="EMBL" id="KAI3938763.1"/>
    </source>
</evidence>
<sequence length="201" mass="23103">MYMKDDVVEAEIDCELKMVANTPCPGRSSDEIVKIEIAVGGYANMLRETLHHLIFKQQQPWRSVRTREPPSEKREERRKFGYFNGKWKAIYNLTVSVNHFVEYGLRSTVISCCSVAHPILLCRTWSETCWKTLFETAARALRPVDIPFSQTFGFFLESGRRYITSLFLTTIYAEYGCGSSDPVGLGHKLVGRPFLRRKLGH</sequence>
<comment type="caution">
    <text evidence="1">The sequence shown here is derived from an EMBL/GenBank/DDBJ whole genome shotgun (WGS) entry which is preliminary data.</text>
</comment>
<organism evidence="1 2">
    <name type="scientific">Papaver atlanticum</name>
    <dbReference type="NCBI Taxonomy" id="357466"/>
    <lineage>
        <taxon>Eukaryota</taxon>
        <taxon>Viridiplantae</taxon>
        <taxon>Streptophyta</taxon>
        <taxon>Embryophyta</taxon>
        <taxon>Tracheophyta</taxon>
        <taxon>Spermatophyta</taxon>
        <taxon>Magnoliopsida</taxon>
        <taxon>Ranunculales</taxon>
        <taxon>Papaveraceae</taxon>
        <taxon>Papaveroideae</taxon>
        <taxon>Papaver</taxon>
    </lineage>
</organism>
<dbReference type="AlphaFoldDB" id="A0AAD4XR56"/>
<accession>A0AAD4XR56</accession>
<name>A0AAD4XR56_9MAGN</name>
<dbReference type="Proteomes" id="UP001202328">
    <property type="component" value="Unassembled WGS sequence"/>
</dbReference>
<dbReference type="EMBL" id="JAJJMB010005473">
    <property type="protein sequence ID" value="KAI3938763.1"/>
    <property type="molecule type" value="Genomic_DNA"/>
</dbReference>
<gene>
    <name evidence="1" type="ORF">MKW98_011915</name>
</gene>
<evidence type="ECO:0000313" key="2">
    <source>
        <dbReference type="Proteomes" id="UP001202328"/>
    </source>
</evidence>
<protein>
    <submittedName>
        <fullName evidence="1">Uncharacterized protein</fullName>
    </submittedName>
</protein>
<reference evidence="1" key="1">
    <citation type="submission" date="2022-04" db="EMBL/GenBank/DDBJ databases">
        <title>A functionally conserved STORR gene fusion in Papaver species that diverged 16.8 million years ago.</title>
        <authorList>
            <person name="Catania T."/>
        </authorList>
    </citation>
    <scope>NUCLEOTIDE SEQUENCE</scope>
    <source>
        <strain evidence="1">S-188037</strain>
    </source>
</reference>